<accession>A0A8S5LPL8</accession>
<organism evidence="1">
    <name type="scientific">Siphoviridae sp. cto6l14</name>
    <dbReference type="NCBI Taxonomy" id="2827590"/>
    <lineage>
        <taxon>Viruses</taxon>
        <taxon>Duplodnaviria</taxon>
        <taxon>Heunggongvirae</taxon>
        <taxon>Uroviricota</taxon>
        <taxon>Caudoviricetes</taxon>
    </lineage>
</organism>
<dbReference type="EMBL" id="BK015887">
    <property type="protein sequence ID" value="DAD71779.1"/>
    <property type="molecule type" value="Genomic_DNA"/>
</dbReference>
<proteinExistence type="predicted"/>
<evidence type="ECO:0000313" key="1">
    <source>
        <dbReference type="EMBL" id="DAD71779.1"/>
    </source>
</evidence>
<reference evidence="1" key="1">
    <citation type="journal article" date="2021" name="Proc. Natl. Acad. Sci. U.S.A.">
        <title>A Catalog of Tens of Thousands of Viruses from Human Metagenomes Reveals Hidden Associations with Chronic Diseases.</title>
        <authorList>
            <person name="Tisza M.J."/>
            <person name="Buck C.B."/>
        </authorList>
    </citation>
    <scope>NUCLEOTIDE SEQUENCE</scope>
    <source>
        <strain evidence="1">Cto6l14</strain>
    </source>
</reference>
<name>A0A8S5LPL8_9CAUD</name>
<protein>
    <submittedName>
        <fullName evidence="1">Uncharacterized protein</fullName>
    </submittedName>
</protein>
<sequence>MKTLWYLLMYGLRKAIDYCEQFMQDCMNCYTEK</sequence>